<evidence type="ECO:0000256" key="5">
    <source>
        <dbReference type="ARBA" id="ARBA00031841"/>
    </source>
</evidence>
<dbReference type="InterPro" id="IPR039255">
    <property type="entry name" value="YceD_bac"/>
</dbReference>
<comment type="caution">
    <text evidence="7">The sequence shown here is derived from an EMBL/GenBank/DDBJ whole genome shotgun (WGS) entry which is preliminary data.</text>
</comment>
<dbReference type="Pfam" id="PF02620">
    <property type="entry name" value="YceD"/>
    <property type="match status" value="1"/>
</dbReference>
<organism evidence="7 8">
    <name type="scientific">Thiorhodococcus fuscus</name>
    <dbReference type="NCBI Taxonomy" id="527200"/>
    <lineage>
        <taxon>Bacteria</taxon>
        <taxon>Pseudomonadati</taxon>
        <taxon>Pseudomonadota</taxon>
        <taxon>Gammaproteobacteria</taxon>
        <taxon>Chromatiales</taxon>
        <taxon>Chromatiaceae</taxon>
        <taxon>Thiorhodococcus</taxon>
    </lineage>
</organism>
<dbReference type="Proteomes" id="UP001597337">
    <property type="component" value="Unassembled WGS sequence"/>
</dbReference>
<keyword evidence="8" id="KW-1185">Reference proteome</keyword>
<proteinExistence type="inferred from homology"/>
<name>A0ABW4Y484_9GAMM</name>
<comment type="function">
    <text evidence="1">Plays a role in synthesis, processing and/or stability of 23S rRNA.</text>
</comment>
<dbReference type="PANTHER" id="PTHR38099:SF1">
    <property type="entry name" value="LARGE RIBOSOMAL RNA SUBUNIT ACCUMULATION PROTEIN YCED"/>
    <property type="match status" value="1"/>
</dbReference>
<dbReference type="RefSeq" id="WP_386023264.1">
    <property type="nucleotide sequence ID" value="NZ_JBHUHX010000007.1"/>
</dbReference>
<accession>A0ABW4Y484</accession>
<evidence type="ECO:0000256" key="2">
    <source>
        <dbReference type="ARBA" id="ARBA00010740"/>
    </source>
</evidence>
<comment type="similarity">
    <text evidence="2">Belongs to the DUF177 domain family.</text>
</comment>
<reference evidence="8" key="1">
    <citation type="journal article" date="2019" name="Int. J. Syst. Evol. Microbiol.">
        <title>The Global Catalogue of Microorganisms (GCM) 10K type strain sequencing project: providing services to taxonomists for standard genome sequencing and annotation.</title>
        <authorList>
            <consortium name="The Broad Institute Genomics Platform"/>
            <consortium name="The Broad Institute Genome Sequencing Center for Infectious Disease"/>
            <person name="Wu L."/>
            <person name="Ma J."/>
        </authorList>
    </citation>
    <scope>NUCLEOTIDE SEQUENCE [LARGE SCALE GENOMIC DNA]</scope>
    <source>
        <strain evidence="8">KACC 12597</strain>
    </source>
</reference>
<evidence type="ECO:0000256" key="3">
    <source>
        <dbReference type="ARBA" id="ARBA00015716"/>
    </source>
</evidence>
<dbReference type="InterPro" id="IPR003772">
    <property type="entry name" value="YceD"/>
</dbReference>
<dbReference type="PANTHER" id="PTHR38099">
    <property type="entry name" value="LARGE RIBOSOMAL RNA SUBUNIT ACCUMULATION PROTEIN YCED"/>
    <property type="match status" value="1"/>
</dbReference>
<feature type="region of interest" description="Disordered" evidence="6">
    <location>
        <begin position="144"/>
        <end position="176"/>
    </location>
</feature>
<evidence type="ECO:0000256" key="6">
    <source>
        <dbReference type="SAM" id="MobiDB-lite"/>
    </source>
</evidence>
<keyword evidence="4" id="KW-0690">Ribosome biogenesis</keyword>
<evidence type="ECO:0000256" key="4">
    <source>
        <dbReference type="ARBA" id="ARBA00022517"/>
    </source>
</evidence>
<feature type="compositionally biased region" description="Basic and acidic residues" evidence="6">
    <location>
        <begin position="160"/>
        <end position="176"/>
    </location>
</feature>
<sequence length="192" mass="20681">MSESLPEHLDPWRAAKGGLSFVGRVALSDLPRVAAAVVDFEDESGPSLVSYRLDFGRDEAGRFLVSGQIRAQLRLVCQRCMGNLLVDVEVAPRVILAPNDHVANALGDELDVLVVEDDSMRPLDFIEDELLLSIPIVPRHAPGSCLPPGHPVDEGDASDVGEKASEAEAGDGRDEHPFAVLAALKRESEKLN</sequence>
<evidence type="ECO:0000313" key="7">
    <source>
        <dbReference type="EMBL" id="MFD2110895.1"/>
    </source>
</evidence>
<dbReference type="EMBL" id="JBHUHX010000007">
    <property type="protein sequence ID" value="MFD2110895.1"/>
    <property type="molecule type" value="Genomic_DNA"/>
</dbReference>
<gene>
    <name evidence="7" type="ORF">ACFSJC_03460</name>
</gene>
<protein>
    <recommendedName>
        <fullName evidence="3">Large ribosomal RNA subunit accumulation protein YceD</fullName>
    </recommendedName>
    <alternativeName>
        <fullName evidence="5">23S rRNA accumulation protein YceD</fullName>
    </alternativeName>
</protein>
<evidence type="ECO:0000256" key="1">
    <source>
        <dbReference type="ARBA" id="ARBA00002868"/>
    </source>
</evidence>
<evidence type="ECO:0000313" key="8">
    <source>
        <dbReference type="Proteomes" id="UP001597337"/>
    </source>
</evidence>